<comment type="caution">
    <text evidence="1">The sequence shown here is derived from an EMBL/GenBank/DDBJ whole genome shotgun (WGS) entry which is preliminary data.</text>
</comment>
<name>A0A8H8CFM6_PSICU</name>
<dbReference type="AlphaFoldDB" id="A0A8H8CFM6"/>
<sequence>MINDYFYAGYPEVDNLVQEMLATNPEERPTADKAMERLNNFLLLWVPRDPEGLQVLQFS</sequence>
<protein>
    <submittedName>
        <fullName evidence="1">Uncharacterized protein</fullName>
    </submittedName>
</protein>
<organism evidence="1">
    <name type="scientific">Psilocybe cubensis</name>
    <name type="common">Psychedelic mushroom</name>
    <name type="synonym">Stropharia cubensis</name>
    <dbReference type="NCBI Taxonomy" id="181762"/>
    <lineage>
        <taxon>Eukaryota</taxon>
        <taxon>Fungi</taxon>
        <taxon>Dikarya</taxon>
        <taxon>Basidiomycota</taxon>
        <taxon>Agaricomycotina</taxon>
        <taxon>Agaricomycetes</taxon>
        <taxon>Agaricomycetidae</taxon>
        <taxon>Agaricales</taxon>
        <taxon>Agaricineae</taxon>
        <taxon>Strophariaceae</taxon>
        <taxon>Psilocybe</taxon>
    </lineage>
</organism>
<evidence type="ECO:0000313" key="1">
    <source>
        <dbReference type="EMBL" id="KAG5164447.1"/>
    </source>
</evidence>
<proteinExistence type="predicted"/>
<gene>
    <name evidence="1" type="ORF">JR316_010953</name>
</gene>
<dbReference type="EMBL" id="JAFIQS010000012">
    <property type="protein sequence ID" value="KAG5164447.1"/>
    <property type="molecule type" value="Genomic_DNA"/>
</dbReference>
<reference evidence="1" key="1">
    <citation type="submission" date="2021-02" db="EMBL/GenBank/DDBJ databases">
        <title>Psilocybe cubensis genome.</title>
        <authorList>
            <person name="Mckernan K.J."/>
            <person name="Crawford S."/>
            <person name="Trippe A."/>
            <person name="Kane L.T."/>
            <person name="Mclaughlin S."/>
        </authorList>
    </citation>
    <scope>NUCLEOTIDE SEQUENCE [LARGE SCALE GENOMIC DNA]</scope>
    <source>
        <strain evidence="1">MGC-MH-2018</strain>
    </source>
</reference>
<accession>A0A8H8CFM6</accession>